<protein>
    <recommendedName>
        <fullName evidence="6">Aminotransferase class I/classII large domain-containing protein</fullName>
    </recommendedName>
</protein>
<dbReference type="PANTHER" id="PTHR11751">
    <property type="entry name" value="ALANINE AMINOTRANSFERASE"/>
    <property type="match status" value="1"/>
</dbReference>
<name>A0A0F9EAS1_9ZZZZ</name>
<keyword evidence="2" id="KW-0032">Aminotransferase</keyword>
<dbReference type="GO" id="GO:0008483">
    <property type="term" value="F:transaminase activity"/>
    <property type="evidence" value="ECO:0007669"/>
    <property type="project" value="UniProtKB-KW"/>
</dbReference>
<dbReference type="GO" id="GO:0030170">
    <property type="term" value="F:pyridoxal phosphate binding"/>
    <property type="evidence" value="ECO:0007669"/>
    <property type="project" value="InterPro"/>
</dbReference>
<dbReference type="InterPro" id="IPR015421">
    <property type="entry name" value="PyrdxlP-dep_Trfase_major"/>
</dbReference>
<comment type="caution">
    <text evidence="7">The sequence shown here is derived from an EMBL/GenBank/DDBJ whole genome shotgun (WGS) entry which is preliminary data.</text>
</comment>
<dbReference type="GO" id="GO:0042853">
    <property type="term" value="P:L-alanine catabolic process"/>
    <property type="evidence" value="ECO:0007669"/>
    <property type="project" value="UniProtKB-UniPathway"/>
</dbReference>
<sequence length="149" mass="16679">AQELEKKGKKMYYFNIGNPQQLGQQPLTYVREVLSLLHFPKLLSNLLIEKLYSKYSIDVARFIMEKNPIGLGAYSQSAGISFIREAVSDFITKRDNIPVSQENIFLTDGASKGVDLILQSLIKDKNDGILVPIPQYPLYSASPSLLRSG</sequence>
<dbReference type="EMBL" id="LAZR01025671">
    <property type="protein sequence ID" value="KKL71163.1"/>
    <property type="molecule type" value="Genomic_DNA"/>
</dbReference>
<dbReference type="Pfam" id="PF00155">
    <property type="entry name" value="Aminotran_1_2"/>
    <property type="match status" value="1"/>
</dbReference>
<feature type="non-terminal residue" evidence="7">
    <location>
        <position position="1"/>
    </location>
</feature>
<dbReference type="PANTHER" id="PTHR11751:SF29">
    <property type="entry name" value="ALANINE TRANSAMINASE"/>
    <property type="match status" value="1"/>
</dbReference>
<dbReference type="InterPro" id="IPR045088">
    <property type="entry name" value="ALAT1/2-like"/>
</dbReference>
<comment type="subunit">
    <text evidence="1">Homodimer.</text>
</comment>
<evidence type="ECO:0000313" key="7">
    <source>
        <dbReference type="EMBL" id="KKL71163.1"/>
    </source>
</evidence>
<accession>A0A0F9EAS1</accession>
<evidence type="ECO:0000256" key="5">
    <source>
        <dbReference type="ARBA" id="ARBA00025785"/>
    </source>
</evidence>
<keyword evidence="3" id="KW-0808">Transferase</keyword>
<gene>
    <name evidence="7" type="ORF">LCGC14_2097630</name>
</gene>
<feature type="domain" description="Aminotransferase class I/classII large" evidence="6">
    <location>
        <begin position="72"/>
        <end position="141"/>
    </location>
</feature>
<evidence type="ECO:0000259" key="6">
    <source>
        <dbReference type="Pfam" id="PF00155"/>
    </source>
</evidence>
<dbReference type="Gene3D" id="1.10.287.1970">
    <property type="match status" value="1"/>
</dbReference>
<evidence type="ECO:0000256" key="2">
    <source>
        <dbReference type="ARBA" id="ARBA00022576"/>
    </source>
</evidence>
<reference evidence="7" key="1">
    <citation type="journal article" date="2015" name="Nature">
        <title>Complex archaea that bridge the gap between prokaryotes and eukaryotes.</title>
        <authorList>
            <person name="Spang A."/>
            <person name="Saw J.H."/>
            <person name="Jorgensen S.L."/>
            <person name="Zaremba-Niedzwiedzka K."/>
            <person name="Martijn J."/>
            <person name="Lind A.E."/>
            <person name="van Eijk R."/>
            <person name="Schleper C."/>
            <person name="Guy L."/>
            <person name="Ettema T.J."/>
        </authorList>
    </citation>
    <scope>NUCLEOTIDE SEQUENCE</scope>
</reference>
<evidence type="ECO:0000256" key="3">
    <source>
        <dbReference type="ARBA" id="ARBA00022679"/>
    </source>
</evidence>
<dbReference type="UniPathway" id="UPA00528">
    <property type="reaction ID" value="UER00586"/>
</dbReference>
<comment type="similarity">
    <text evidence="5">Belongs to the class-I pyridoxal-phosphate-dependent aminotransferase family. Alanine aminotransferase subfamily.</text>
</comment>
<dbReference type="SUPFAM" id="SSF53383">
    <property type="entry name" value="PLP-dependent transferases"/>
    <property type="match status" value="1"/>
</dbReference>
<dbReference type="AlphaFoldDB" id="A0A0F9EAS1"/>
<dbReference type="InterPro" id="IPR004839">
    <property type="entry name" value="Aminotransferase_I/II_large"/>
</dbReference>
<evidence type="ECO:0000256" key="1">
    <source>
        <dbReference type="ARBA" id="ARBA00011738"/>
    </source>
</evidence>
<evidence type="ECO:0000256" key="4">
    <source>
        <dbReference type="ARBA" id="ARBA00022898"/>
    </source>
</evidence>
<proteinExistence type="inferred from homology"/>
<dbReference type="InterPro" id="IPR015424">
    <property type="entry name" value="PyrdxlP-dep_Trfase"/>
</dbReference>
<dbReference type="Gene3D" id="3.40.640.10">
    <property type="entry name" value="Type I PLP-dependent aspartate aminotransferase-like (Major domain)"/>
    <property type="match status" value="1"/>
</dbReference>
<organism evidence="7">
    <name type="scientific">marine sediment metagenome</name>
    <dbReference type="NCBI Taxonomy" id="412755"/>
    <lineage>
        <taxon>unclassified sequences</taxon>
        <taxon>metagenomes</taxon>
        <taxon>ecological metagenomes</taxon>
    </lineage>
</organism>
<keyword evidence="4" id="KW-0663">Pyridoxal phosphate</keyword>